<dbReference type="EMBL" id="MH908915">
    <property type="protein sequence ID" value="AYM54054.1"/>
    <property type="molecule type" value="Genomic_DNA"/>
</dbReference>
<dbReference type="InterPro" id="IPR001789">
    <property type="entry name" value="Sig_transdc_resp-reg_receiver"/>
</dbReference>
<dbReference type="Gene3D" id="3.40.50.2300">
    <property type="match status" value="1"/>
</dbReference>
<evidence type="ECO:0000259" key="4">
    <source>
        <dbReference type="PROSITE" id="PS50110"/>
    </source>
</evidence>
<feature type="region of interest" description="Disordered" evidence="3">
    <location>
        <begin position="1"/>
        <end position="22"/>
    </location>
</feature>
<evidence type="ECO:0000256" key="2">
    <source>
        <dbReference type="PROSITE-ProRule" id="PRU00169"/>
    </source>
</evidence>
<dbReference type="InterPro" id="IPR050595">
    <property type="entry name" value="Bact_response_regulator"/>
</dbReference>
<reference evidence="5" key="1">
    <citation type="journal article" date="2018" name="J. Ind. Microbiol. Biotechnol.">
        <title>Genome mining reveals uncommon alkylpyrones as type III PKS products from myxobacteria.</title>
        <authorList>
            <person name="Hug J.J."/>
            <person name="Panter F."/>
            <person name="Krug D."/>
            <person name="Muller R."/>
        </authorList>
    </citation>
    <scope>NUCLEOTIDE SEQUENCE</scope>
    <source>
        <strain evidence="5">An d48</strain>
    </source>
</reference>
<name>A0A3S5GXX4_9BACT</name>
<sequence length="154" mass="16340">MSESPEGGNRPDGLPGVSPEGGAQAQRVLVVDDYADNRELYSMYLEMQGFEVQTAENGAEALECARASNPDVILMDLSLPVMSGWDAIRELKADPRTGAIPVIALTGHAMATHIERAREAGADDFAAKPCIPSDVEQKIRDLLKGSSLGSKAGD</sequence>
<organism evidence="5">
    <name type="scientific">Pyxidicoccus fallax</name>
    <dbReference type="NCBI Taxonomy" id="394095"/>
    <lineage>
        <taxon>Bacteria</taxon>
        <taxon>Pseudomonadati</taxon>
        <taxon>Myxococcota</taxon>
        <taxon>Myxococcia</taxon>
        <taxon>Myxococcales</taxon>
        <taxon>Cystobacterineae</taxon>
        <taxon>Myxococcaceae</taxon>
        <taxon>Pyxidicoccus</taxon>
    </lineage>
</organism>
<dbReference type="GO" id="GO:0000160">
    <property type="term" value="P:phosphorelay signal transduction system"/>
    <property type="evidence" value="ECO:0007669"/>
    <property type="project" value="InterPro"/>
</dbReference>
<protein>
    <submittedName>
        <fullName evidence="5">Response regulator</fullName>
    </submittedName>
</protein>
<evidence type="ECO:0000256" key="1">
    <source>
        <dbReference type="ARBA" id="ARBA00022553"/>
    </source>
</evidence>
<dbReference type="Pfam" id="PF00072">
    <property type="entry name" value="Response_reg"/>
    <property type="match status" value="1"/>
</dbReference>
<dbReference type="AlphaFoldDB" id="A0A3S5GXX4"/>
<accession>A0A3S5GXX4</accession>
<feature type="domain" description="Response regulatory" evidence="4">
    <location>
        <begin position="27"/>
        <end position="143"/>
    </location>
</feature>
<proteinExistence type="predicted"/>
<feature type="modified residue" description="4-aspartylphosphate" evidence="2">
    <location>
        <position position="76"/>
    </location>
</feature>
<dbReference type="SUPFAM" id="SSF52172">
    <property type="entry name" value="CheY-like"/>
    <property type="match status" value="1"/>
</dbReference>
<dbReference type="PANTHER" id="PTHR44591:SF23">
    <property type="entry name" value="CHEY SUBFAMILY"/>
    <property type="match status" value="1"/>
</dbReference>
<dbReference type="PROSITE" id="PS50110">
    <property type="entry name" value="RESPONSE_REGULATORY"/>
    <property type="match status" value="1"/>
</dbReference>
<evidence type="ECO:0000256" key="3">
    <source>
        <dbReference type="SAM" id="MobiDB-lite"/>
    </source>
</evidence>
<dbReference type="InterPro" id="IPR011006">
    <property type="entry name" value="CheY-like_superfamily"/>
</dbReference>
<keyword evidence="1 2" id="KW-0597">Phosphoprotein</keyword>
<dbReference type="SMART" id="SM00448">
    <property type="entry name" value="REC"/>
    <property type="match status" value="1"/>
</dbReference>
<dbReference type="PANTHER" id="PTHR44591">
    <property type="entry name" value="STRESS RESPONSE REGULATOR PROTEIN 1"/>
    <property type="match status" value="1"/>
</dbReference>
<dbReference type="CDD" id="cd17546">
    <property type="entry name" value="REC_hyHK_CKI1_RcsC-like"/>
    <property type="match status" value="1"/>
</dbReference>
<evidence type="ECO:0000313" key="5">
    <source>
        <dbReference type="EMBL" id="AYM54054.1"/>
    </source>
</evidence>